<gene>
    <name evidence="11" type="primary">folA</name>
    <name evidence="11" type="ORF">GCM10011289_01460</name>
</gene>
<dbReference type="InterPro" id="IPR012259">
    <property type="entry name" value="DHFR"/>
</dbReference>
<dbReference type="AlphaFoldDB" id="A0A918U6V5"/>
<proteinExistence type="inferred from homology"/>
<dbReference type="RefSeq" id="WP_189530112.1">
    <property type="nucleotide sequence ID" value="NZ_BMYX01000001.1"/>
</dbReference>
<dbReference type="GO" id="GO:0006730">
    <property type="term" value="P:one-carbon metabolic process"/>
    <property type="evidence" value="ECO:0007669"/>
    <property type="project" value="UniProtKB-KW"/>
</dbReference>
<keyword evidence="5 8" id="KW-0521">NADP</keyword>
<dbReference type="InterPro" id="IPR024072">
    <property type="entry name" value="DHFR-like_dom_sf"/>
</dbReference>
<evidence type="ECO:0000256" key="7">
    <source>
        <dbReference type="ARBA" id="ARBA00025067"/>
    </source>
</evidence>
<dbReference type="PIRSF" id="PIRSF000194">
    <property type="entry name" value="DHFR"/>
    <property type="match status" value="1"/>
</dbReference>
<dbReference type="CDD" id="cd00209">
    <property type="entry name" value="DHFR"/>
    <property type="match status" value="1"/>
</dbReference>
<evidence type="ECO:0000313" key="12">
    <source>
        <dbReference type="Proteomes" id="UP000645257"/>
    </source>
</evidence>
<evidence type="ECO:0000256" key="8">
    <source>
        <dbReference type="PIRNR" id="PIRNR000194"/>
    </source>
</evidence>
<comment type="catalytic activity">
    <reaction evidence="8">
        <text>(6S)-5,6,7,8-tetrahydrofolate + NADP(+) = 7,8-dihydrofolate + NADPH + H(+)</text>
        <dbReference type="Rhea" id="RHEA:15009"/>
        <dbReference type="ChEBI" id="CHEBI:15378"/>
        <dbReference type="ChEBI" id="CHEBI:57451"/>
        <dbReference type="ChEBI" id="CHEBI:57453"/>
        <dbReference type="ChEBI" id="CHEBI:57783"/>
        <dbReference type="ChEBI" id="CHEBI:58349"/>
        <dbReference type="EC" id="1.5.1.3"/>
    </reaction>
</comment>
<dbReference type="Pfam" id="PF00186">
    <property type="entry name" value="DHFR_1"/>
    <property type="match status" value="1"/>
</dbReference>
<reference evidence="11" key="2">
    <citation type="submission" date="2020-09" db="EMBL/GenBank/DDBJ databases">
        <authorList>
            <person name="Sun Q."/>
            <person name="Kim S."/>
        </authorList>
    </citation>
    <scope>NUCLEOTIDE SEQUENCE</scope>
    <source>
        <strain evidence="11">KCTC 32182</strain>
    </source>
</reference>
<dbReference type="EC" id="1.5.1.3" evidence="3 8"/>
<evidence type="ECO:0000256" key="1">
    <source>
        <dbReference type="ARBA" id="ARBA00004903"/>
    </source>
</evidence>
<evidence type="ECO:0000256" key="6">
    <source>
        <dbReference type="ARBA" id="ARBA00023002"/>
    </source>
</evidence>
<dbReference type="EMBL" id="BMYX01000001">
    <property type="protein sequence ID" value="GGY02988.1"/>
    <property type="molecule type" value="Genomic_DNA"/>
</dbReference>
<dbReference type="GO" id="GO:0004146">
    <property type="term" value="F:dihydrofolate reductase activity"/>
    <property type="evidence" value="ECO:0007669"/>
    <property type="project" value="UniProtKB-EC"/>
</dbReference>
<dbReference type="InterPro" id="IPR001796">
    <property type="entry name" value="DHFR_dom"/>
</dbReference>
<evidence type="ECO:0000259" key="10">
    <source>
        <dbReference type="PROSITE" id="PS51330"/>
    </source>
</evidence>
<keyword evidence="6 8" id="KW-0560">Oxidoreductase</keyword>
<dbReference type="PRINTS" id="PR00070">
    <property type="entry name" value="DHFR"/>
</dbReference>
<dbReference type="PROSITE" id="PS51330">
    <property type="entry name" value="DHFR_2"/>
    <property type="match status" value="1"/>
</dbReference>
<evidence type="ECO:0000313" key="11">
    <source>
        <dbReference type="EMBL" id="GGY02988.1"/>
    </source>
</evidence>
<comment type="pathway">
    <text evidence="1 8">Cofactor biosynthesis; tetrahydrofolate biosynthesis; 5,6,7,8-tetrahydrofolate from 7,8-dihydrofolate: step 1/1.</text>
</comment>
<keyword evidence="12" id="KW-1185">Reference proteome</keyword>
<protein>
    <recommendedName>
        <fullName evidence="3 8">Dihydrofolate reductase</fullName>
        <ecNumber evidence="3 8">1.5.1.3</ecNumber>
    </recommendedName>
</protein>
<dbReference type="GO" id="GO:0046654">
    <property type="term" value="P:tetrahydrofolate biosynthetic process"/>
    <property type="evidence" value="ECO:0007669"/>
    <property type="project" value="InterPro"/>
</dbReference>
<reference evidence="11" key="1">
    <citation type="journal article" date="2014" name="Int. J. Syst. Evol. Microbiol.">
        <title>Complete genome sequence of Corynebacterium casei LMG S-19264T (=DSM 44701T), isolated from a smear-ripened cheese.</title>
        <authorList>
            <consortium name="US DOE Joint Genome Institute (JGI-PGF)"/>
            <person name="Walter F."/>
            <person name="Albersmeier A."/>
            <person name="Kalinowski J."/>
            <person name="Ruckert C."/>
        </authorList>
    </citation>
    <scope>NUCLEOTIDE SEQUENCE</scope>
    <source>
        <strain evidence="11">KCTC 32182</strain>
    </source>
</reference>
<comment type="similarity">
    <text evidence="2 8 9">Belongs to the dihydrofolate reductase family.</text>
</comment>
<evidence type="ECO:0000256" key="3">
    <source>
        <dbReference type="ARBA" id="ARBA00012856"/>
    </source>
</evidence>
<evidence type="ECO:0000256" key="2">
    <source>
        <dbReference type="ARBA" id="ARBA00009539"/>
    </source>
</evidence>
<dbReference type="InterPro" id="IPR017925">
    <property type="entry name" value="DHFR_CS"/>
</dbReference>
<dbReference type="PANTHER" id="PTHR48069">
    <property type="entry name" value="DIHYDROFOLATE REDUCTASE"/>
    <property type="match status" value="1"/>
</dbReference>
<organism evidence="11 12">
    <name type="scientific">Paludibacterium paludis</name>
    <dbReference type="NCBI Taxonomy" id="1225769"/>
    <lineage>
        <taxon>Bacteria</taxon>
        <taxon>Pseudomonadati</taxon>
        <taxon>Pseudomonadota</taxon>
        <taxon>Betaproteobacteria</taxon>
        <taxon>Neisseriales</taxon>
        <taxon>Chromobacteriaceae</taxon>
        <taxon>Paludibacterium</taxon>
    </lineage>
</organism>
<dbReference type="GO" id="GO:0046655">
    <property type="term" value="P:folic acid metabolic process"/>
    <property type="evidence" value="ECO:0007669"/>
    <property type="project" value="TreeGrafter"/>
</dbReference>
<feature type="domain" description="DHFR" evidence="10">
    <location>
        <begin position="5"/>
        <end position="161"/>
    </location>
</feature>
<sequence>MNRPRLTLVAAMARGRVIGVNNTLPWHLPEDLKHFKATTLGKPVIMGRKTYDSIGRPLPGRRNIVVTRQAEWRRDGVEAAPSLEAALALAGDADEVCLIGGAELYRQAIGLADRLALTLIDAGFDGDAFFPEIDPCLWQETSRETHVSAAGLPYAFVDYQPRPSSASAEA</sequence>
<dbReference type="GO" id="GO:0046452">
    <property type="term" value="P:dihydrofolate metabolic process"/>
    <property type="evidence" value="ECO:0007669"/>
    <property type="project" value="TreeGrafter"/>
</dbReference>
<evidence type="ECO:0000256" key="5">
    <source>
        <dbReference type="ARBA" id="ARBA00022857"/>
    </source>
</evidence>
<evidence type="ECO:0000256" key="9">
    <source>
        <dbReference type="RuleBase" id="RU004474"/>
    </source>
</evidence>
<accession>A0A918U6V5</accession>
<dbReference type="GO" id="GO:0005829">
    <property type="term" value="C:cytosol"/>
    <property type="evidence" value="ECO:0007669"/>
    <property type="project" value="TreeGrafter"/>
</dbReference>
<comment type="function">
    <text evidence="7 8">Key enzyme in folate metabolism. Catalyzes an essential reaction for de novo glycine and purine synthesis, and for DNA precursor synthesis.</text>
</comment>
<dbReference type="Gene3D" id="3.40.430.10">
    <property type="entry name" value="Dihydrofolate Reductase, subunit A"/>
    <property type="match status" value="1"/>
</dbReference>
<dbReference type="FunFam" id="3.40.430.10:FF:000001">
    <property type="entry name" value="Dihydrofolate reductase"/>
    <property type="match status" value="1"/>
</dbReference>
<comment type="caution">
    <text evidence="11">The sequence shown here is derived from an EMBL/GenBank/DDBJ whole genome shotgun (WGS) entry which is preliminary data.</text>
</comment>
<name>A0A918U6V5_9NEIS</name>
<dbReference type="Proteomes" id="UP000645257">
    <property type="component" value="Unassembled WGS sequence"/>
</dbReference>
<dbReference type="PROSITE" id="PS00075">
    <property type="entry name" value="DHFR_1"/>
    <property type="match status" value="1"/>
</dbReference>
<dbReference type="GO" id="GO:0070401">
    <property type="term" value="F:NADP+ binding"/>
    <property type="evidence" value="ECO:0007669"/>
    <property type="project" value="UniProtKB-ARBA"/>
</dbReference>
<evidence type="ECO:0000256" key="4">
    <source>
        <dbReference type="ARBA" id="ARBA00022563"/>
    </source>
</evidence>
<dbReference type="PANTHER" id="PTHR48069:SF3">
    <property type="entry name" value="DIHYDROFOLATE REDUCTASE"/>
    <property type="match status" value="1"/>
</dbReference>
<keyword evidence="4 8" id="KW-0554">One-carbon metabolism</keyword>
<dbReference type="SUPFAM" id="SSF53597">
    <property type="entry name" value="Dihydrofolate reductase-like"/>
    <property type="match status" value="1"/>
</dbReference>